<reference evidence="7" key="1">
    <citation type="submission" date="2023-03" db="EMBL/GenBank/DDBJ databases">
        <title>Chromosome-scale reference genome and RAD-based genetic map of yellow starthistle (Centaurea solstitialis) reveal putative structural variation and QTLs associated with invader traits.</title>
        <authorList>
            <person name="Reatini B."/>
            <person name="Cang F.A."/>
            <person name="Jiang Q."/>
            <person name="Mckibben M.T.W."/>
            <person name="Barker M.S."/>
            <person name="Rieseberg L.H."/>
            <person name="Dlugosch K.M."/>
        </authorList>
    </citation>
    <scope>NUCLEOTIDE SEQUENCE</scope>
    <source>
        <strain evidence="7">CAN-66</strain>
        <tissue evidence="7">Leaf</tissue>
    </source>
</reference>
<dbReference type="Pfam" id="PF10551">
    <property type="entry name" value="MULE"/>
    <property type="match status" value="1"/>
</dbReference>
<feature type="domain" description="SWIM-type" evidence="6">
    <location>
        <begin position="588"/>
        <end position="624"/>
    </location>
</feature>
<evidence type="ECO:0000313" key="7">
    <source>
        <dbReference type="EMBL" id="KAJ9565424.1"/>
    </source>
</evidence>
<dbReference type="SMART" id="SM00575">
    <property type="entry name" value="ZnF_PMZ"/>
    <property type="match status" value="1"/>
</dbReference>
<protein>
    <recommendedName>
        <fullName evidence="6">SWIM-type domain-containing protein</fullName>
    </recommendedName>
</protein>
<dbReference type="PANTHER" id="PTHR47718:SF12">
    <property type="entry name" value="PROTEIN FAR1-RELATED SEQUENCE"/>
    <property type="match status" value="1"/>
</dbReference>
<gene>
    <name evidence="7" type="ORF">OSB04_001390</name>
</gene>
<evidence type="ECO:0000313" key="8">
    <source>
        <dbReference type="Proteomes" id="UP001172457"/>
    </source>
</evidence>
<dbReference type="EMBL" id="JARYMX010000001">
    <property type="protein sequence ID" value="KAJ9565424.1"/>
    <property type="molecule type" value="Genomic_DNA"/>
</dbReference>
<dbReference type="Pfam" id="PF04434">
    <property type="entry name" value="SWIM"/>
    <property type="match status" value="1"/>
</dbReference>
<dbReference type="PANTHER" id="PTHR47718">
    <property type="entry name" value="OS01G0519700 PROTEIN"/>
    <property type="match status" value="1"/>
</dbReference>
<comment type="caution">
    <text evidence="7">The sequence shown here is derived from an EMBL/GenBank/DDBJ whole genome shotgun (WGS) entry which is preliminary data.</text>
</comment>
<organism evidence="7 8">
    <name type="scientific">Centaurea solstitialis</name>
    <name type="common">yellow star-thistle</name>
    <dbReference type="NCBI Taxonomy" id="347529"/>
    <lineage>
        <taxon>Eukaryota</taxon>
        <taxon>Viridiplantae</taxon>
        <taxon>Streptophyta</taxon>
        <taxon>Embryophyta</taxon>
        <taxon>Tracheophyta</taxon>
        <taxon>Spermatophyta</taxon>
        <taxon>Magnoliopsida</taxon>
        <taxon>eudicotyledons</taxon>
        <taxon>Gunneridae</taxon>
        <taxon>Pentapetalae</taxon>
        <taxon>asterids</taxon>
        <taxon>campanulids</taxon>
        <taxon>Asterales</taxon>
        <taxon>Asteraceae</taxon>
        <taxon>Carduoideae</taxon>
        <taxon>Cardueae</taxon>
        <taxon>Centaureinae</taxon>
        <taxon>Centaurea</taxon>
    </lineage>
</organism>
<name>A0AA38TR80_9ASTR</name>
<keyword evidence="3" id="KW-0862">Zinc</keyword>
<keyword evidence="8" id="KW-1185">Reference proteome</keyword>
<dbReference type="InterPro" id="IPR018289">
    <property type="entry name" value="MULE_transposase_dom"/>
</dbReference>
<dbReference type="GO" id="GO:0008270">
    <property type="term" value="F:zinc ion binding"/>
    <property type="evidence" value="ECO:0007669"/>
    <property type="project" value="UniProtKB-KW"/>
</dbReference>
<evidence type="ECO:0000256" key="2">
    <source>
        <dbReference type="ARBA" id="ARBA00022771"/>
    </source>
</evidence>
<dbReference type="InterPro" id="IPR004330">
    <property type="entry name" value="FAR1_DNA_bnd_dom"/>
</dbReference>
<dbReference type="InterPro" id="IPR006564">
    <property type="entry name" value="Znf_PMZ"/>
</dbReference>
<dbReference type="Pfam" id="PF03101">
    <property type="entry name" value="FAR1"/>
    <property type="match status" value="1"/>
</dbReference>
<keyword evidence="1" id="KW-0479">Metal-binding</keyword>
<evidence type="ECO:0000256" key="3">
    <source>
        <dbReference type="ARBA" id="ARBA00022833"/>
    </source>
</evidence>
<dbReference type="AlphaFoldDB" id="A0AA38TR80"/>
<feature type="region of interest" description="Disordered" evidence="5">
    <location>
        <begin position="728"/>
        <end position="758"/>
    </location>
</feature>
<dbReference type="PROSITE" id="PS50966">
    <property type="entry name" value="ZF_SWIM"/>
    <property type="match status" value="1"/>
</dbReference>
<dbReference type="InterPro" id="IPR007527">
    <property type="entry name" value="Znf_SWIM"/>
</dbReference>
<proteinExistence type="predicted"/>
<evidence type="ECO:0000256" key="1">
    <source>
        <dbReference type="ARBA" id="ARBA00022723"/>
    </source>
</evidence>
<dbReference type="Proteomes" id="UP001172457">
    <property type="component" value="Chromosome 1"/>
</dbReference>
<sequence length="786" mass="90753">MDIDPTLIEDAPEEEYETTDMMNFSQTVVEGDLLDECNHDTNFDAFDAPIGRVASNEEFSPAMVEEEDVITQFPVETPRGSKVWYPNVDVTLKPKIGDYYESVSVAEATYRKYAEQAGFDVRLSNKKINKLGVITGRYFVCSRTGKPPEKYFDSLDVVPGGRKQRNSNIKRTGCQACMKIHFVKERGRYEIYKFVEKHNHELFIPEEMIFLRARRQLQYADHRVVMHGSTSKIGITKAHRMRNALKGGTEFSSCTARDYLNFKRDMMKHVGNKDAQMLVNKLENRRKVCPEYFVEYKRKDNELISIFWADETARLNYKMFGDVISFDATYRTNKHAMIFVPFVAIDNHKSSVVVGAALINGENIPNYTWILQAFMKAHGRQPLFVITDQCPAMKQAIPMISSYLAHSTPFRSDFNKLVWNVHLEPVVFEKKWNEMIDSYGLQGDGWFDEMYRIRESWIPAYYKDCHMSGLMKTTSRSESINAFFNVFAEYENDLTGFITAFDNAIDEQRGKHGSLEVTTKCSAPRLVSPCDIEAQAAKVYTRRIFFDIQNELRKAVWRCGWGTCVEDGETKIYMITHKNKRKEVKATYKVVQIKKDNTIDCSCNLFVRIGILCRHALKVMLNDESDCIPEKYILQRWRRDLVPVQWLPPSIRYGEVDVDKHRLMGKAFNVFEHQVARVRQNNEALSNFVDYMEKWDFANAVDVPTQSQSEMKQASFEEHLGVAVPENAETLPPTGIRNKGCGTNSRMKSSKERAISKGKKLKRKCRLCLQEGTHDSRNCPTRDARK</sequence>
<accession>A0AA38TR80</accession>
<evidence type="ECO:0000256" key="5">
    <source>
        <dbReference type="SAM" id="MobiDB-lite"/>
    </source>
</evidence>
<keyword evidence="2 4" id="KW-0863">Zinc-finger</keyword>
<evidence type="ECO:0000256" key="4">
    <source>
        <dbReference type="PROSITE-ProRule" id="PRU00325"/>
    </source>
</evidence>
<evidence type="ECO:0000259" key="6">
    <source>
        <dbReference type="PROSITE" id="PS50966"/>
    </source>
</evidence>